<dbReference type="GO" id="GO:0005783">
    <property type="term" value="C:endoplasmic reticulum"/>
    <property type="evidence" value="ECO:0007669"/>
    <property type="project" value="TreeGrafter"/>
</dbReference>
<dbReference type="InterPro" id="IPR020845">
    <property type="entry name" value="AMP-binding_CS"/>
</dbReference>
<proteinExistence type="predicted"/>
<evidence type="ECO:0000256" key="2">
    <source>
        <dbReference type="ARBA" id="ARBA00022832"/>
    </source>
</evidence>
<evidence type="ECO:0000259" key="4">
    <source>
        <dbReference type="Pfam" id="PF00501"/>
    </source>
</evidence>
<dbReference type="EC" id="6.2.1.3" evidence="3"/>
<keyword evidence="1" id="KW-0436">Ligase</keyword>
<feature type="domain" description="AMP-dependent synthetase/ligase" evidence="4">
    <location>
        <begin position="95"/>
        <end position="358"/>
    </location>
</feature>
<dbReference type="GO" id="GO:0016020">
    <property type="term" value="C:membrane"/>
    <property type="evidence" value="ECO:0007669"/>
    <property type="project" value="TreeGrafter"/>
</dbReference>
<dbReference type="EMBL" id="OC860942">
    <property type="protein sequence ID" value="CAD7629027.1"/>
    <property type="molecule type" value="Genomic_DNA"/>
</dbReference>
<dbReference type="InterPro" id="IPR042099">
    <property type="entry name" value="ANL_N_sf"/>
</dbReference>
<dbReference type="AlphaFoldDB" id="A0A7R9KTD3"/>
<dbReference type="PANTHER" id="PTHR43272">
    <property type="entry name" value="LONG-CHAIN-FATTY-ACID--COA LIGASE"/>
    <property type="match status" value="1"/>
</dbReference>
<dbReference type="SUPFAM" id="SSF56801">
    <property type="entry name" value="Acetyl-CoA synthetase-like"/>
    <property type="match status" value="1"/>
</dbReference>
<dbReference type="Proteomes" id="UP000759131">
    <property type="component" value="Unassembled WGS sequence"/>
</dbReference>
<evidence type="ECO:0000256" key="1">
    <source>
        <dbReference type="ARBA" id="ARBA00022598"/>
    </source>
</evidence>
<dbReference type="Gene3D" id="3.40.50.12780">
    <property type="entry name" value="N-terminal domain of ligase-like"/>
    <property type="match status" value="2"/>
</dbReference>
<feature type="domain" description="AMP-dependent synthetase/ligase" evidence="4">
    <location>
        <begin position="365"/>
        <end position="422"/>
    </location>
</feature>
<dbReference type="EMBL" id="CAJPIZ010006367">
    <property type="protein sequence ID" value="CAG2109457.1"/>
    <property type="molecule type" value="Genomic_DNA"/>
</dbReference>
<organism evidence="5">
    <name type="scientific">Medioppia subpectinata</name>
    <dbReference type="NCBI Taxonomy" id="1979941"/>
    <lineage>
        <taxon>Eukaryota</taxon>
        <taxon>Metazoa</taxon>
        <taxon>Ecdysozoa</taxon>
        <taxon>Arthropoda</taxon>
        <taxon>Chelicerata</taxon>
        <taxon>Arachnida</taxon>
        <taxon>Acari</taxon>
        <taxon>Acariformes</taxon>
        <taxon>Sarcoptiformes</taxon>
        <taxon>Oribatida</taxon>
        <taxon>Brachypylina</taxon>
        <taxon>Oppioidea</taxon>
        <taxon>Oppiidae</taxon>
        <taxon>Medioppia</taxon>
    </lineage>
</organism>
<dbReference type="Pfam" id="PF00501">
    <property type="entry name" value="AMP-binding"/>
    <property type="match status" value="2"/>
</dbReference>
<keyword evidence="6" id="KW-1185">Reference proteome</keyword>
<dbReference type="GO" id="GO:0004467">
    <property type="term" value="F:long-chain fatty acid-CoA ligase activity"/>
    <property type="evidence" value="ECO:0007669"/>
    <property type="project" value="UniProtKB-EC"/>
</dbReference>
<dbReference type="PROSITE" id="PS00455">
    <property type="entry name" value="AMP_BINDING"/>
    <property type="match status" value="1"/>
</dbReference>
<protein>
    <recommendedName>
        <fullName evidence="3">long-chain-fatty-acid--CoA ligase</fullName>
        <ecNumber evidence="3">6.2.1.3</ecNumber>
    </recommendedName>
</protein>
<dbReference type="PANTHER" id="PTHR43272:SF107">
    <property type="entry name" value="LONG-CHAIN-FATTY-ACID--COA LIGASE 5"/>
    <property type="match status" value="1"/>
</dbReference>
<gene>
    <name evidence="5" type="ORF">OSB1V03_LOCUS9444</name>
</gene>
<keyword evidence="2" id="KW-0443">Lipid metabolism</keyword>
<keyword evidence="2" id="KW-0276">Fatty acid metabolism</keyword>
<evidence type="ECO:0000313" key="5">
    <source>
        <dbReference type="EMBL" id="CAD7629027.1"/>
    </source>
</evidence>
<accession>A0A7R9KTD3</accession>
<dbReference type="GO" id="GO:0005524">
    <property type="term" value="F:ATP binding"/>
    <property type="evidence" value="ECO:0007669"/>
    <property type="project" value="UniProtKB-KW"/>
</dbReference>
<evidence type="ECO:0000256" key="3">
    <source>
        <dbReference type="ARBA" id="ARBA00026121"/>
    </source>
</evidence>
<sequence length="434" mass="48971">MIWFDNTSVKSESVVDVDIDYKPEMIDLNNQSNHIDKTTRCSSMVQRGKYLLTCEPQIKTLLDCVYRGYKISKDNDCLGLISPYTQAYEWSTYSQLMIAEYACYHYSMAVVALFDTSESNRWTYIFQQIEPKCVIVDSNERAKQVMTSVRYNSKVESLILTSDHLYPDTKLLAEKKVISYTSGTTGNPKGALLTHGNLVSAVSALLLHLDSHFDLREETMIAYLSSAQLRERILKACMFYSGGRIGIYSGDFKDLSRELPILMPTIMYCVPRILNRLYNRVISKVRGNWVRSRMLDIALKSKQPEILKAVNQTTSIWDKVVFNTVKQTLGGNLKLLISGSSQISSTVLNFVRNSFGCRFFAIKQTLGGNLKLLISGSSQISSTVLNFVRNSFGCRVLECYGLTECSAFVTLTHCADQSYGKTFTPIGLYITPNN</sequence>
<dbReference type="OrthoDB" id="1700726at2759"/>
<dbReference type="InterPro" id="IPR000873">
    <property type="entry name" value="AMP-dep_synth/lig_dom"/>
</dbReference>
<reference evidence="5" key="1">
    <citation type="submission" date="2020-11" db="EMBL/GenBank/DDBJ databases">
        <authorList>
            <person name="Tran Van P."/>
        </authorList>
    </citation>
    <scope>NUCLEOTIDE SEQUENCE</scope>
</reference>
<name>A0A7R9KTD3_9ACAR</name>
<evidence type="ECO:0000313" key="6">
    <source>
        <dbReference type="Proteomes" id="UP000759131"/>
    </source>
</evidence>